<reference evidence="5" key="1">
    <citation type="submission" date="2013-03" db="EMBL/GenBank/DDBJ databases">
        <title>Genome sequence of Chthonomonas calidirosea, the first sequenced genome from the Armatimonadetes phylum (formally candidate division OP10).</title>
        <authorList>
            <person name="Lee K.C.Y."/>
            <person name="Morgan X.C."/>
            <person name="Dunfield P.F."/>
            <person name="Tamas I."/>
            <person name="Houghton K.M."/>
            <person name="Vyssotski M."/>
            <person name="Ryan J.L.J."/>
            <person name="Lagutin K."/>
            <person name="McDonald I.R."/>
            <person name="Stott M.B."/>
        </authorList>
    </citation>
    <scope>NUCLEOTIDE SEQUENCE [LARGE SCALE GENOMIC DNA]</scope>
    <source>
        <strain evidence="5">DSM 23976 / ICMP 18418 / T49</strain>
    </source>
</reference>
<dbReference type="EMBL" id="HF951689">
    <property type="protein sequence ID" value="CCW36318.1"/>
    <property type="molecule type" value="Genomic_DNA"/>
</dbReference>
<sequence>MEFDRFRFLEFEDQPTSTPIPDEGASLEETAANPSGASPRETVELQVVEVIGAPGMEVGEFRCPKGLAIDADGALYVADSLNKRVQRIALNGDVVRFEPFLEPQAVAVHPQGQGLFVADLGDHCVYGLDRTGRRFRRLSGFVNPLDIVFDVEGFLWVADTGNGRIVRLHPYTGDCIVSIGRERGLVHPVALAFDSTGALYVADDYLGTIVRFTANTPPVSVLTGVHRIREKGQFALDLQGRIYLADPANDRVVVFSSQGEALATLRLLPGRLGTLHAPTGLVLEPNYQGFYVSDTQNHRLLRVVLQPSRP</sequence>
<dbReference type="RefSeq" id="WP_016483829.1">
    <property type="nucleotide sequence ID" value="NC_021487.1"/>
</dbReference>
<dbReference type="PATRIC" id="fig|1303518.3.peg.2620"/>
<dbReference type="Pfam" id="PF01436">
    <property type="entry name" value="NHL"/>
    <property type="match status" value="2"/>
</dbReference>
<protein>
    <submittedName>
        <fullName evidence="4">Gluconolactonase</fullName>
    </submittedName>
</protein>
<evidence type="ECO:0000313" key="5">
    <source>
        <dbReference type="Proteomes" id="UP000014227"/>
    </source>
</evidence>
<dbReference type="eggNOG" id="COG3391">
    <property type="taxonomic scope" value="Bacteria"/>
</dbReference>
<keyword evidence="5" id="KW-1185">Reference proteome</keyword>
<dbReference type="AlphaFoldDB" id="S0EWN2"/>
<feature type="repeat" description="NHL" evidence="2">
    <location>
        <begin position="48"/>
        <end position="91"/>
    </location>
</feature>
<feature type="region of interest" description="Disordered" evidence="3">
    <location>
        <begin position="12"/>
        <end position="39"/>
    </location>
</feature>
<dbReference type="KEGG" id="ccz:CCALI_02521"/>
<evidence type="ECO:0000256" key="2">
    <source>
        <dbReference type="PROSITE-ProRule" id="PRU00504"/>
    </source>
</evidence>
<proteinExistence type="predicted"/>
<accession>S0EWN2</accession>
<keyword evidence="1" id="KW-0677">Repeat</keyword>
<dbReference type="CDD" id="cd05819">
    <property type="entry name" value="NHL"/>
    <property type="match status" value="1"/>
</dbReference>
<dbReference type="InParanoid" id="S0EWN2"/>
<dbReference type="Gene3D" id="2.120.10.30">
    <property type="entry name" value="TolB, C-terminal domain"/>
    <property type="match status" value="1"/>
</dbReference>
<dbReference type="PROSITE" id="PS51125">
    <property type="entry name" value="NHL"/>
    <property type="match status" value="2"/>
</dbReference>
<evidence type="ECO:0000313" key="4">
    <source>
        <dbReference type="EMBL" id="CCW36318.1"/>
    </source>
</evidence>
<gene>
    <name evidence="4" type="ORF">CCALI_02521</name>
</gene>
<organism evidence="4 5">
    <name type="scientific">Chthonomonas calidirosea (strain DSM 23976 / ICMP 18418 / T49)</name>
    <dbReference type="NCBI Taxonomy" id="1303518"/>
    <lineage>
        <taxon>Bacteria</taxon>
        <taxon>Bacillati</taxon>
        <taxon>Armatimonadota</taxon>
        <taxon>Chthonomonadia</taxon>
        <taxon>Chthonomonadales</taxon>
        <taxon>Chthonomonadaceae</taxon>
        <taxon>Chthonomonas</taxon>
    </lineage>
</organism>
<feature type="repeat" description="NHL" evidence="2">
    <location>
        <begin position="173"/>
        <end position="215"/>
    </location>
</feature>
<dbReference type="SUPFAM" id="SSF101898">
    <property type="entry name" value="NHL repeat"/>
    <property type="match status" value="1"/>
</dbReference>
<evidence type="ECO:0000256" key="1">
    <source>
        <dbReference type="ARBA" id="ARBA00022737"/>
    </source>
</evidence>
<dbReference type="InterPro" id="IPR011042">
    <property type="entry name" value="6-blade_b-propeller_TolB-like"/>
</dbReference>
<name>S0EWN2_CHTCT</name>
<dbReference type="InterPro" id="IPR001258">
    <property type="entry name" value="NHL_repeat"/>
</dbReference>
<dbReference type="PANTHER" id="PTHR24104">
    <property type="entry name" value="E3 UBIQUITIN-PROTEIN LIGASE NHLRC1-RELATED"/>
    <property type="match status" value="1"/>
</dbReference>
<dbReference type="Proteomes" id="UP000014227">
    <property type="component" value="Chromosome I"/>
</dbReference>
<dbReference type="InterPro" id="IPR050952">
    <property type="entry name" value="TRIM-NHL_E3_ligases"/>
</dbReference>
<dbReference type="HOGENOM" id="CLU_896296_0_0_0"/>
<dbReference type="STRING" id="454171.CP488_01569"/>
<dbReference type="OrthoDB" id="9762443at2"/>
<evidence type="ECO:0000256" key="3">
    <source>
        <dbReference type="SAM" id="MobiDB-lite"/>
    </source>
</evidence>